<evidence type="ECO:0000313" key="2">
    <source>
        <dbReference type="Proteomes" id="UP000252167"/>
    </source>
</evidence>
<accession>A0A365YGM6</accession>
<evidence type="ECO:0000313" key="1">
    <source>
        <dbReference type="EMBL" id="RBM01865.1"/>
    </source>
</evidence>
<proteinExistence type="predicted"/>
<dbReference type="AlphaFoldDB" id="A0A365YGM6"/>
<sequence>MQNCNTCGAPAQRPISVDFEGKSGIYDSFECAIHDVAERCSHCDCVILGHAVYAGEAPYCCEHCSGRS</sequence>
<protein>
    <recommendedName>
        <fullName evidence="3">Metallothionein</fullName>
    </recommendedName>
</protein>
<gene>
    <name evidence="1" type="ORF">C1H84_08490</name>
</gene>
<dbReference type="Proteomes" id="UP000252167">
    <property type="component" value="Unassembled WGS sequence"/>
</dbReference>
<keyword evidence="2" id="KW-1185">Reference proteome</keyword>
<comment type="caution">
    <text evidence="1">The sequence shown here is derived from an EMBL/GenBank/DDBJ whole genome shotgun (WGS) entry which is preliminary data.</text>
</comment>
<name>A0A365YGM6_9MICC</name>
<organism evidence="1 2">
    <name type="scientific">Glutamicibacter soli</name>
    <dbReference type="NCBI Taxonomy" id="453836"/>
    <lineage>
        <taxon>Bacteria</taxon>
        <taxon>Bacillati</taxon>
        <taxon>Actinomycetota</taxon>
        <taxon>Actinomycetes</taxon>
        <taxon>Micrococcales</taxon>
        <taxon>Micrococcaceae</taxon>
        <taxon>Glutamicibacter</taxon>
    </lineage>
</organism>
<dbReference type="EMBL" id="POAF01000003">
    <property type="protein sequence ID" value="RBM01865.1"/>
    <property type="molecule type" value="Genomic_DNA"/>
</dbReference>
<evidence type="ECO:0008006" key="3">
    <source>
        <dbReference type="Google" id="ProtNLM"/>
    </source>
</evidence>
<reference evidence="1 2" key="1">
    <citation type="submission" date="2018-01" db="EMBL/GenBank/DDBJ databases">
        <title>Glutamicibacter soli strain NHPC-3 Whole genome sequence and assembly.</title>
        <authorList>
            <person name="Choudhury P."/>
            <person name="Gupta D."/>
            <person name="Sengupta K."/>
            <person name="Jawed A."/>
            <person name="Sultana N."/>
            <person name="Saha P."/>
        </authorList>
    </citation>
    <scope>NUCLEOTIDE SEQUENCE [LARGE SCALE GENOMIC DNA]</scope>
    <source>
        <strain evidence="1 2">NHPC-3</strain>
    </source>
</reference>